<evidence type="ECO:0000313" key="4">
    <source>
        <dbReference type="Proteomes" id="UP000324897"/>
    </source>
</evidence>
<feature type="compositionally biased region" description="Basic and acidic residues" evidence="1">
    <location>
        <begin position="397"/>
        <end position="418"/>
    </location>
</feature>
<comment type="caution">
    <text evidence="3">The sequence shown here is derived from an EMBL/GenBank/DDBJ whole genome shotgun (WGS) entry which is preliminary data.</text>
</comment>
<dbReference type="Proteomes" id="UP000324897">
    <property type="component" value="Unassembled WGS sequence"/>
</dbReference>
<evidence type="ECO:0000259" key="2">
    <source>
        <dbReference type="Pfam" id="PF03478"/>
    </source>
</evidence>
<dbReference type="AlphaFoldDB" id="A0A5J9T6Q0"/>
<sequence>MAGSRRRRQLKRQQARDLPPAKRPTEVVRVNFVDRLSEDLLGNIRHRLGSLDRLSFGVVCKTAGHPMNLDTAATPWIVFPGASEEKVTFFPLADRRAATARTSVLGMRGHVVLGSSFGWLATADELGALQIVDPVTGERARLPDVSTFPFIRYSRSSSRVGHYYINTAAYLQFRYGGKPPPEGKEKDIMPRSNSHTGNQMRQWFYAKVVLAASPRPDNYAAMLILDKDFGVPAFATAQDRAWKVAPSRDGIEDAIHHDGRFYSVSHDGAVEAWERHGVTGEFTSKLVSVVSIMDVENFVLERKYIVAMPDGRLVVVTKYTREEASTGYYDTKKWSCVFIVQVLDAKRGRWKNTTDIGDTALFVGMNSSLCVSTKVHPGIKPGCVYFTDDELHQAAEKRDREAASGYHRHDTDKADHGPQHVGVYNLKDGTVEVLEGFGLQPWSSPPVWFTPSV</sequence>
<dbReference type="PANTHER" id="PTHR45560">
    <property type="entry name" value="OS04G0163150 PROTEIN-RELATED"/>
    <property type="match status" value="1"/>
</dbReference>
<keyword evidence="4" id="KW-1185">Reference proteome</keyword>
<evidence type="ECO:0000256" key="1">
    <source>
        <dbReference type="SAM" id="MobiDB-lite"/>
    </source>
</evidence>
<name>A0A5J9T6Q0_9POAL</name>
<evidence type="ECO:0000313" key="3">
    <source>
        <dbReference type="EMBL" id="TVU07090.1"/>
    </source>
</evidence>
<organism evidence="3 4">
    <name type="scientific">Eragrostis curvula</name>
    <name type="common">weeping love grass</name>
    <dbReference type="NCBI Taxonomy" id="38414"/>
    <lineage>
        <taxon>Eukaryota</taxon>
        <taxon>Viridiplantae</taxon>
        <taxon>Streptophyta</taxon>
        <taxon>Embryophyta</taxon>
        <taxon>Tracheophyta</taxon>
        <taxon>Spermatophyta</taxon>
        <taxon>Magnoliopsida</taxon>
        <taxon>Liliopsida</taxon>
        <taxon>Poales</taxon>
        <taxon>Poaceae</taxon>
        <taxon>PACMAD clade</taxon>
        <taxon>Chloridoideae</taxon>
        <taxon>Eragrostideae</taxon>
        <taxon>Eragrostidinae</taxon>
        <taxon>Eragrostis</taxon>
    </lineage>
</organism>
<feature type="compositionally biased region" description="Basic residues" evidence="1">
    <location>
        <begin position="1"/>
        <end position="13"/>
    </location>
</feature>
<dbReference type="Pfam" id="PF03478">
    <property type="entry name" value="Beta-prop_KIB1-4"/>
    <property type="match status" value="1"/>
</dbReference>
<dbReference type="EMBL" id="RWGY01000045">
    <property type="protein sequence ID" value="TVU07090.1"/>
    <property type="molecule type" value="Genomic_DNA"/>
</dbReference>
<protein>
    <recommendedName>
        <fullName evidence="2">KIB1-4 beta-propeller domain-containing protein</fullName>
    </recommendedName>
</protein>
<proteinExistence type="predicted"/>
<dbReference type="Gramene" id="TVU07090">
    <property type="protein sequence ID" value="TVU07090"/>
    <property type="gene ID" value="EJB05_47130"/>
</dbReference>
<feature type="non-terminal residue" evidence="3">
    <location>
        <position position="1"/>
    </location>
</feature>
<dbReference type="OrthoDB" id="642536at2759"/>
<dbReference type="PANTHER" id="PTHR45560:SF4">
    <property type="entry name" value="OS04G0164500 PROTEIN"/>
    <property type="match status" value="1"/>
</dbReference>
<dbReference type="SUPFAM" id="SSF69322">
    <property type="entry name" value="Tricorn protease domain 2"/>
    <property type="match status" value="1"/>
</dbReference>
<reference evidence="3 4" key="1">
    <citation type="journal article" date="2019" name="Sci. Rep.">
        <title>A high-quality genome of Eragrostis curvula grass provides insights into Poaceae evolution and supports new strategies to enhance forage quality.</title>
        <authorList>
            <person name="Carballo J."/>
            <person name="Santos B.A.C.M."/>
            <person name="Zappacosta D."/>
            <person name="Garbus I."/>
            <person name="Selva J.P."/>
            <person name="Gallo C.A."/>
            <person name="Diaz A."/>
            <person name="Albertini E."/>
            <person name="Caccamo M."/>
            <person name="Echenique V."/>
        </authorList>
    </citation>
    <scope>NUCLEOTIDE SEQUENCE [LARGE SCALE GENOMIC DNA]</scope>
    <source>
        <strain evidence="4">cv. Victoria</strain>
        <tissue evidence="3">Leaf</tissue>
    </source>
</reference>
<feature type="region of interest" description="Disordered" evidence="1">
    <location>
        <begin position="397"/>
        <end position="420"/>
    </location>
</feature>
<dbReference type="InterPro" id="IPR005174">
    <property type="entry name" value="KIB1-4_b-propeller"/>
</dbReference>
<gene>
    <name evidence="3" type="ORF">EJB05_47130</name>
</gene>
<feature type="domain" description="KIB1-4 beta-propeller" evidence="2">
    <location>
        <begin position="89"/>
        <end position="425"/>
    </location>
</feature>
<accession>A0A5J9T6Q0</accession>
<feature type="region of interest" description="Disordered" evidence="1">
    <location>
        <begin position="1"/>
        <end position="21"/>
    </location>
</feature>